<feature type="region of interest" description="Disordered" evidence="1">
    <location>
        <begin position="1"/>
        <end position="135"/>
    </location>
</feature>
<evidence type="ECO:0000313" key="3">
    <source>
        <dbReference type="Proteomes" id="UP001066276"/>
    </source>
</evidence>
<protein>
    <submittedName>
        <fullName evidence="2">Uncharacterized protein</fullName>
    </submittedName>
</protein>
<keyword evidence="3" id="KW-1185">Reference proteome</keyword>
<reference evidence="2" key="1">
    <citation type="journal article" date="2022" name="bioRxiv">
        <title>Sequencing and chromosome-scale assembly of the giantPleurodeles waltlgenome.</title>
        <authorList>
            <person name="Brown T."/>
            <person name="Elewa A."/>
            <person name="Iarovenko S."/>
            <person name="Subramanian E."/>
            <person name="Araus A.J."/>
            <person name="Petzold A."/>
            <person name="Susuki M."/>
            <person name="Suzuki K.-i.T."/>
            <person name="Hayashi T."/>
            <person name="Toyoda A."/>
            <person name="Oliveira C."/>
            <person name="Osipova E."/>
            <person name="Leigh N.D."/>
            <person name="Simon A."/>
            <person name="Yun M.H."/>
        </authorList>
    </citation>
    <scope>NUCLEOTIDE SEQUENCE</scope>
    <source>
        <strain evidence="2">20211129_DDA</strain>
        <tissue evidence="2">Liver</tissue>
    </source>
</reference>
<dbReference type="Proteomes" id="UP001066276">
    <property type="component" value="Chromosome 6"/>
</dbReference>
<gene>
    <name evidence="2" type="ORF">NDU88_004242</name>
</gene>
<feature type="compositionally biased region" description="Basic and acidic residues" evidence="1">
    <location>
        <begin position="87"/>
        <end position="97"/>
    </location>
</feature>
<organism evidence="2 3">
    <name type="scientific">Pleurodeles waltl</name>
    <name type="common">Iberian ribbed newt</name>
    <dbReference type="NCBI Taxonomy" id="8319"/>
    <lineage>
        <taxon>Eukaryota</taxon>
        <taxon>Metazoa</taxon>
        <taxon>Chordata</taxon>
        <taxon>Craniata</taxon>
        <taxon>Vertebrata</taxon>
        <taxon>Euteleostomi</taxon>
        <taxon>Amphibia</taxon>
        <taxon>Batrachia</taxon>
        <taxon>Caudata</taxon>
        <taxon>Salamandroidea</taxon>
        <taxon>Salamandridae</taxon>
        <taxon>Pleurodelinae</taxon>
        <taxon>Pleurodeles</taxon>
    </lineage>
</organism>
<comment type="caution">
    <text evidence="2">The sequence shown here is derived from an EMBL/GenBank/DDBJ whole genome shotgun (WGS) entry which is preliminary data.</text>
</comment>
<dbReference type="EMBL" id="JANPWB010000010">
    <property type="protein sequence ID" value="KAJ1137846.1"/>
    <property type="molecule type" value="Genomic_DNA"/>
</dbReference>
<feature type="compositionally biased region" description="Polar residues" evidence="1">
    <location>
        <begin position="99"/>
        <end position="108"/>
    </location>
</feature>
<feature type="compositionally biased region" description="Basic residues" evidence="1">
    <location>
        <begin position="31"/>
        <end position="40"/>
    </location>
</feature>
<evidence type="ECO:0000256" key="1">
    <source>
        <dbReference type="SAM" id="MobiDB-lite"/>
    </source>
</evidence>
<sequence length="135" mass="14644">MQSRCEGRCGTGQAAGGGGRPLCTPQPHEAHARHGRRPRSDKRPTEEALRPPGYQSQKGAGGGSIKGMGDGVTPASRDSPRATQRRSNQEQPKRVTRPELSNSKQQGDSPLRRRDLAASMEEQGTIQLIDHEEII</sequence>
<evidence type="ECO:0000313" key="2">
    <source>
        <dbReference type="EMBL" id="KAJ1137846.1"/>
    </source>
</evidence>
<accession>A0AAV7QE74</accession>
<feature type="compositionally biased region" description="Gly residues" evidence="1">
    <location>
        <begin position="9"/>
        <end position="20"/>
    </location>
</feature>
<name>A0AAV7QE74_PLEWA</name>
<feature type="compositionally biased region" description="Gly residues" evidence="1">
    <location>
        <begin position="59"/>
        <end position="70"/>
    </location>
</feature>
<proteinExistence type="predicted"/>
<dbReference type="AlphaFoldDB" id="A0AAV7QE74"/>